<evidence type="ECO:0000313" key="2">
    <source>
        <dbReference type="EMBL" id="MCO5979345.1"/>
    </source>
</evidence>
<accession>A0ABT1BSZ9</accession>
<reference evidence="2 3" key="1">
    <citation type="submission" date="2022-06" db="EMBL/GenBank/DDBJ databases">
        <title>Ideonella sp. NS12-5 Genome sequencing and assembly.</title>
        <authorList>
            <person name="Jung Y."/>
        </authorList>
    </citation>
    <scope>NUCLEOTIDE SEQUENCE [LARGE SCALE GENOMIC DNA]</scope>
    <source>
        <strain evidence="2 3">NS12-5</strain>
    </source>
</reference>
<dbReference type="Pfam" id="PF13470">
    <property type="entry name" value="PIN_3"/>
    <property type="match status" value="1"/>
</dbReference>
<gene>
    <name evidence="2" type="ORF">M0L44_21810</name>
</gene>
<evidence type="ECO:0000313" key="3">
    <source>
        <dbReference type="Proteomes" id="UP001204851"/>
    </source>
</evidence>
<organism evidence="2 3">
    <name type="scientific">Ideonella oryzae</name>
    <dbReference type="NCBI Taxonomy" id="2937441"/>
    <lineage>
        <taxon>Bacteria</taxon>
        <taxon>Pseudomonadati</taxon>
        <taxon>Pseudomonadota</taxon>
        <taxon>Betaproteobacteria</taxon>
        <taxon>Burkholderiales</taxon>
        <taxon>Sphaerotilaceae</taxon>
        <taxon>Ideonella</taxon>
    </lineage>
</organism>
<dbReference type="EMBL" id="JAMXMC010000022">
    <property type="protein sequence ID" value="MCO5979345.1"/>
    <property type="molecule type" value="Genomic_DNA"/>
</dbReference>
<dbReference type="InterPro" id="IPR002716">
    <property type="entry name" value="PIN_dom"/>
</dbReference>
<proteinExistence type="predicted"/>
<comment type="caution">
    <text evidence="2">The sequence shown here is derived from an EMBL/GenBank/DDBJ whole genome shotgun (WGS) entry which is preliminary data.</text>
</comment>
<dbReference type="Proteomes" id="UP001204851">
    <property type="component" value="Unassembled WGS sequence"/>
</dbReference>
<name>A0ABT1BSZ9_9BURK</name>
<evidence type="ECO:0000259" key="1">
    <source>
        <dbReference type="Pfam" id="PF13470"/>
    </source>
</evidence>
<keyword evidence="3" id="KW-1185">Reference proteome</keyword>
<dbReference type="PANTHER" id="PTHR34610:SF3">
    <property type="entry name" value="SSL7007 PROTEIN"/>
    <property type="match status" value="1"/>
</dbReference>
<protein>
    <submittedName>
        <fullName evidence="2">PIN domain-containing protein</fullName>
    </submittedName>
</protein>
<feature type="domain" description="PIN" evidence="1">
    <location>
        <begin position="11"/>
        <end position="123"/>
    </location>
</feature>
<dbReference type="InterPro" id="IPR002850">
    <property type="entry name" value="PIN_toxin-like"/>
</dbReference>
<dbReference type="RefSeq" id="WP_252772290.1">
    <property type="nucleotide sequence ID" value="NZ_JAMXMC010000022.1"/>
</dbReference>
<dbReference type="SUPFAM" id="SSF88723">
    <property type="entry name" value="PIN domain-like"/>
    <property type="match status" value="1"/>
</dbReference>
<dbReference type="PANTHER" id="PTHR34610">
    <property type="entry name" value="SSL7007 PROTEIN"/>
    <property type="match status" value="1"/>
</dbReference>
<sequence length="153" mass="17040">MNPPASSPPPRAVIDTQSVLDWHFFGNPLCAPWLAGLKAGRWRWIATDAMRNELAHVLARGIAGRWAVPAEEVVAAFDRWAEIRPAPTPPLGQWPRCRDRDDQKFIDLALTEGATWLVSRDKAVLKLAKRCLTQAGVQVLPPERWQPTVPPAP</sequence>
<dbReference type="InterPro" id="IPR029060">
    <property type="entry name" value="PIN-like_dom_sf"/>
</dbReference>